<dbReference type="AlphaFoldDB" id="A0AAN8WUX7"/>
<feature type="compositionally biased region" description="Polar residues" evidence="1">
    <location>
        <begin position="1"/>
        <end position="14"/>
    </location>
</feature>
<comment type="caution">
    <text evidence="2">The sequence shown here is derived from an EMBL/GenBank/DDBJ whole genome shotgun (WGS) entry which is preliminary data.</text>
</comment>
<dbReference type="Proteomes" id="UP001381693">
    <property type="component" value="Unassembled WGS sequence"/>
</dbReference>
<protein>
    <submittedName>
        <fullName evidence="2">Uncharacterized protein</fullName>
    </submittedName>
</protein>
<evidence type="ECO:0000313" key="3">
    <source>
        <dbReference type="Proteomes" id="UP001381693"/>
    </source>
</evidence>
<evidence type="ECO:0000256" key="1">
    <source>
        <dbReference type="SAM" id="MobiDB-lite"/>
    </source>
</evidence>
<keyword evidence="3" id="KW-1185">Reference proteome</keyword>
<feature type="region of interest" description="Disordered" evidence="1">
    <location>
        <begin position="1"/>
        <end position="36"/>
    </location>
</feature>
<feature type="non-terminal residue" evidence="2">
    <location>
        <position position="1"/>
    </location>
</feature>
<name>A0AAN8WUX7_HALRR</name>
<dbReference type="EMBL" id="JAXCGZ010016997">
    <property type="protein sequence ID" value="KAK7069223.1"/>
    <property type="molecule type" value="Genomic_DNA"/>
</dbReference>
<proteinExistence type="predicted"/>
<organism evidence="2 3">
    <name type="scientific">Halocaridina rubra</name>
    <name type="common">Hawaiian red shrimp</name>
    <dbReference type="NCBI Taxonomy" id="373956"/>
    <lineage>
        <taxon>Eukaryota</taxon>
        <taxon>Metazoa</taxon>
        <taxon>Ecdysozoa</taxon>
        <taxon>Arthropoda</taxon>
        <taxon>Crustacea</taxon>
        <taxon>Multicrustacea</taxon>
        <taxon>Malacostraca</taxon>
        <taxon>Eumalacostraca</taxon>
        <taxon>Eucarida</taxon>
        <taxon>Decapoda</taxon>
        <taxon>Pleocyemata</taxon>
        <taxon>Caridea</taxon>
        <taxon>Atyoidea</taxon>
        <taxon>Atyidae</taxon>
        <taxon>Halocaridina</taxon>
    </lineage>
</organism>
<sequence length="97" mass="10887">SKQTDTVATTSQSKPVGLLQQAEPQPEKPVKQSSLCHVSSETQTISSVTDEPYRSYPANWEVSEDMKNYFTHKECFQQNIDFSDEDLVKSTVQIDGS</sequence>
<accession>A0AAN8WUX7</accession>
<reference evidence="2 3" key="1">
    <citation type="submission" date="2023-11" db="EMBL/GenBank/DDBJ databases">
        <title>Halocaridina rubra genome assembly.</title>
        <authorList>
            <person name="Smith C."/>
        </authorList>
    </citation>
    <scope>NUCLEOTIDE SEQUENCE [LARGE SCALE GENOMIC DNA]</scope>
    <source>
        <strain evidence="2">EP-1</strain>
        <tissue evidence="2">Whole</tissue>
    </source>
</reference>
<evidence type="ECO:0000313" key="2">
    <source>
        <dbReference type="EMBL" id="KAK7069223.1"/>
    </source>
</evidence>
<gene>
    <name evidence="2" type="ORF">SK128_006263</name>
</gene>